<organism evidence="3 4">
    <name type="scientific">Massilia oculi</name>
    <dbReference type="NCBI Taxonomy" id="945844"/>
    <lineage>
        <taxon>Bacteria</taxon>
        <taxon>Pseudomonadati</taxon>
        <taxon>Pseudomonadota</taxon>
        <taxon>Betaproteobacteria</taxon>
        <taxon>Burkholderiales</taxon>
        <taxon>Oxalobacteraceae</taxon>
        <taxon>Telluria group</taxon>
        <taxon>Massilia</taxon>
    </lineage>
</organism>
<dbReference type="Pfam" id="PF07238">
    <property type="entry name" value="PilZ"/>
    <property type="match status" value="1"/>
</dbReference>
<dbReference type="Proteomes" id="UP000245820">
    <property type="component" value="Chromosome"/>
</dbReference>
<evidence type="ECO:0000259" key="2">
    <source>
        <dbReference type="Pfam" id="PF07238"/>
    </source>
</evidence>
<dbReference type="AlphaFoldDB" id="A0A2S2DNC6"/>
<feature type="region of interest" description="Disordered" evidence="1">
    <location>
        <begin position="1"/>
        <end position="20"/>
    </location>
</feature>
<evidence type="ECO:0000256" key="1">
    <source>
        <dbReference type="SAM" id="MobiDB-lite"/>
    </source>
</evidence>
<keyword evidence="4" id="KW-1185">Reference proteome</keyword>
<dbReference type="GO" id="GO:0035438">
    <property type="term" value="F:cyclic-di-GMP binding"/>
    <property type="evidence" value="ECO:0007669"/>
    <property type="project" value="InterPro"/>
</dbReference>
<accession>A0A2S2DNC6</accession>
<protein>
    <submittedName>
        <fullName evidence="3">Pilus assembly protein PilZ</fullName>
    </submittedName>
</protein>
<dbReference type="EMBL" id="CP029343">
    <property type="protein sequence ID" value="AWL06885.1"/>
    <property type="molecule type" value="Genomic_DNA"/>
</dbReference>
<proteinExistence type="predicted"/>
<dbReference type="OrthoDB" id="5572581at2"/>
<dbReference type="RefSeq" id="WP_109347185.1">
    <property type="nucleotide sequence ID" value="NZ_CP029343.1"/>
</dbReference>
<gene>
    <name evidence="3" type="ORF">DIR46_22220</name>
</gene>
<evidence type="ECO:0000313" key="4">
    <source>
        <dbReference type="Proteomes" id="UP000245820"/>
    </source>
</evidence>
<dbReference type="Gene3D" id="2.40.10.220">
    <property type="entry name" value="predicted glycosyltransferase like domains"/>
    <property type="match status" value="1"/>
</dbReference>
<name>A0A2S2DNC6_9BURK</name>
<dbReference type="InterPro" id="IPR009875">
    <property type="entry name" value="PilZ_domain"/>
</dbReference>
<dbReference type="KEGG" id="mtim:DIR46_22220"/>
<evidence type="ECO:0000313" key="3">
    <source>
        <dbReference type="EMBL" id="AWL06885.1"/>
    </source>
</evidence>
<reference evidence="3 4" key="1">
    <citation type="submission" date="2018-05" db="EMBL/GenBank/DDBJ databases">
        <title>Complete genome sequence of Massilia oculi sp. nov. CCUG 43427T (=DSM 26321T), the type strain of M. oculi, and comparison with genome sequences of other Massilia strains.</title>
        <authorList>
            <person name="Zhu B."/>
        </authorList>
    </citation>
    <scope>NUCLEOTIDE SEQUENCE [LARGE SCALE GENOMIC DNA]</scope>
    <source>
        <strain evidence="3 4">CCUG 43427</strain>
    </source>
</reference>
<feature type="domain" description="PilZ" evidence="2">
    <location>
        <begin position="134"/>
        <end position="246"/>
    </location>
</feature>
<sequence length="257" mass="28027">MNVSDAVAFARKGPPKPSDLLTRIPGNAAPHQMSDPFDIGEALTALALSGDPVTVYSGIQEPLLVRIESVDPALPHFVLDFTGSDMPVTHHATFVSAIGGNAKLQFELESDWKGLPGQPHLVRADFPEHCLVLNRRSARRVETPVGANYSASFGLSGRQYELPLYDFSQGGVGMRASPEQCYGLHVGKKLIGVRLELGPALFITADLEVRLMRPFRTFLLGEQVQIGCSFTNISMQLQQTLERFLTNGRTERRAAAA</sequence>